<evidence type="ECO:0000259" key="5">
    <source>
        <dbReference type="PROSITE" id="PS50977"/>
    </source>
</evidence>
<sequence>MSTYDSLLDLADTLIQENGFQGFSYADLAAGLGIRKASIHYHFPGKTDLGIAYCERKETRLLQMEEKLLAVPAGKARLEAYMDAFAYCALKGQMCGVHAMLSDSNQFEPALQDAVNRLAQTDLRIIADVLRTGRENGELTFMGEPADLAIIINCAVKGALMLNRVPPHDACERMKRAVQQMFNCP</sequence>
<dbReference type="InterPro" id="IPR001647">
    <property type="entry name" value="HTH_TetR"/>
</dbReference>
<dbReference type="PROSITE" id="PS50977">
    <property type="entry name" value="HTH_TETR_2"/>
    <property type="match status" value="1"/>
</dbReference>
<keyword evidence="1" id="KW-0805">Transcription regulation</keyword>
<feature type="domain" description="HTH tetR-type" evidence="5">
    <location>
        <begin position="1"/>
        <end position="61"/>
    </location>
</feature>
<proteinExistence type="predicted"/>
<gene>
    <name evidence="6" type="ORF">J1784_02460</name>
</gene>
<keyword evidence="2 4" id="KW-0238">DNA-binding</keyword>
<protein>
    <submittedName>
        <fullName evidence="6">TetR/AcrR family transcriptional regulator</fullName>
    </submittedName>
</protein>
<evidence type="ECO:0000313" key="6">
    <source>
        <dbReference type="EMBL" id="MBU9843888.1"/>
    </source>
</evidence>
<dbReference type="EMBL" id="JAFMOY010000103">
    <property type="protein sequence ID" value="MBU9843888.1"/>
    <property type="molecule type" value="Genomic_DNA"/>
</dbReference>
<dbReference type="Pfam" id="PF00440">
    <property type="entry name" value="TetR_N"/>
    <property type="match status" value="1"/>
</dbReference>
<accession>A0ABS6LAD1</accession>
<dbReference type="Proteomes" id="UP000739284">
    <property type="component" value="Unassembled WGS sequence"/>
</dbReference>
<dbReference type="PANTHER" id="PTHR47506">
    <property type="entry name" value="TRANSCRIPTIONAL REGULATORY PROTEIN"/>
    <property type="match status" value="1"/>
</dbReference>
<feature type="DNA-binding region" description="H-T-H motif" evidence="4">
    <location>
        <begin position="24"/>
        <end position="43"/>
    </location>
</feature>
<organism evidence="6 7">
    <name type="scientific">Rahnella ecdela</name>
    <dbReference type="NCBI Taxonomy" id="2816250"/>
    <lineage>
        <taxon>Bacteria</taxon>
        <taxon>Pseudomonadati</taxon>
        <taxon>Pseudomonadota</taxon>
        <taxon>Gammaproteobacteria</taxon>
        <taxon>Enterobacterales</taxon>
        <taxon>Yersiniaceae</taxon>
        <taxon>Rahnella</taxon>
    </lineage>
</organism>
<evidence type="ECO:0000256" key="4">
    <source>
        <dbReference type="PROSITE-ProRule" id="PRU00335"/>
    </source>
</evidence>
<dbReference type="RefSeq" id="WP_217147876.1">
    <property type="nucleotide sequence ID" value="NZ_JAFMOY010000103.1"/>
</dbReference>
<name>A0ABS6LAD1_9GAMM</name>
<dbReference type="PANTHER" id="PTHR47506:SF1">
    <property type="entry name" value="HTH-TYPE TRANSCRIPTIONAL REGULATOR YJDC"/>
    <property type="match status" value="1"/>
</dbReference>
<evidence type="ECO:0000256" key="1">
    <source>
        <dbReference type="ARBA" id="ARBA00023015"/>
    </source>
</evidence>
<comment type="caution">
    <text evidence="6">The sequence shown here is derived from an EMBL/GenBank/DDBJ whole genome shotgun (WGS) entry which is preliminary data.</text>
</comment>
<evidence type="ECO:0000313" key="7">
    <source>
        <dbReference type="Proteomes" id="UP000739284"/>
    </source>
</evidence>
<evidence type="ECO:0000256" key="2">
    <source>
        <dbReference type="ARBA" id="ARBA00023125"/>
    </source>
</evidence>
<reference evidence="6 7" key="1">
    <citation type="submission" date="2021-03" db="EMBL/GenBank/DDBJ databases">
        <title>Five novel Rahnella species.</title>
        <authorList>
            <person name="Brady C."/>
            <person name="Asselin J."/>
            <person name="Beer S."/>
            <person name="Bruberg M.B."/>
            <person name="Crampton B."/>
            <person name="Venter S."/>
            <person name="Arnold D."/>
            <person name="Denman S."/>
        </authorList>
    </citation>
    <scope>NUCLEOTIDE SEQUENCE [LARGE SCALE GENOMIC DNA]</scope>
    <source>
        <strain evidence="6 7">FRB 231</strain>
    </source>
</reference>
<keyword evidence="3" id="KW-0804">Transcription</keyword>
<keyword evidence="7" id="KW-1185">Reference proteome</keyword>
<evidence type="ECO:0000256" key="3">
    <source>
        <dbReference type="ARBA" id="ARBA00023163"/>
    </source>
</evidence>